<evidence type="ECO:0000256" key="1">
    <source>
        <dbReference type="ARBA" id="ARBA00005750"/>
    </source>
</evidence>
<dbReference type="Gene3D" id="3.20.20.140">
    <property type="entry name" value="Metal-dependent hydrolases"/>
    <property type="match status" value="1"/>
</dbReference>
<evidence type="ECO:0000256" key="4">
    <source>
        <dbReference type="ARBA" id="ARBA00051722"/>
    </source>
</evidence>
<dbReference type="RefSeq" id="WP_126565720.1">
    <property type="nucleotide sequence ID" value="NZ_BMCY01000005.1"/>
</dbReference>
<dbReference type="Pfam" id="PF19567">
    <property type="entry name" value="CpsB_CapC"/>
    <property type="match status" value="1"/>
</dbReference>
<sequence>MIDIHNHILIDVDDGPKTKEDAIALLKQAKSEGVSHIFATPHHLSPGFDNEYGNVKEKLQQLLDMDEVKKLGINLYPGQEIRISDQIIPQLDKGEAIGLNHSKYLLIELPSRGVPHYTNRLFFELQAKGYVPIIAHPERNKEISQNLDLLFDLVNAGALSQLTSASLIGKHGKKLQKISMQMIENNLTHFIASDAHHESNRPFIMNSLMKDKKIQKYEENIKEYMNNAKFVINNDDFAKKQPTQDFKQKKLFGLF</sequence>
<organism evidence="6 7">
    <name type="scientific">Staphylococcus pragensis</name>
    <dbReference type="NCBI Taxonomy" id="1611836"/>
    <lineage>
        <taxon>Bacteria</taxon>
        <taxon>Bacillati</taxon>
        <taxon>Bacillota</taxon>
        <taxon>Bacilli</taxon>
        <taxon>Bacillales</taxon>
        <taxon>Staphylococcaceae</taxon>
        <taxon>Staphylococcus</taxon>
    </lineage>
</organism>
<protein>
    <recommendedName>
        <fullName evidence="5">Tyrosine-protein phosphatase</fullName>
        <ecNumber evidence="5">3.1.3.48</ecNumber>
    </recommendedName>
</protein>
<evidence type="ECO:0000313" key="6">
    <source>
        <dbReference type="EMBL" id="TGN24649.1"/>
    </source>
</evidence>
<reference evidence="6 7" key="1">
    <citation type="submission" date="2019-04" db="EMBL/GenBank/DDBJ databases">
        <title>Genomic characterization of Staphylococcus petrasii strains.</title>
        <authorList>
            <person name="Vrbovska V."/>
            <person name="Kovarovic V."/>
            <person name="Maslanova I."/>
            <person name="Indrakova A."/>
            <person name="Petras P."/>
            <person name="Sedo O."/>
            <person name="Svec P."/>
            <person name="Fisarova L."/>
            <person name="Sedlacek I."/>
            <person name="Doskar J."/>
            <person name="Pantucek R."/>
        </authorList>
    </citation>
    <scope>NUCLEOTIDE SEQUENCE [LARGE SCALE GENOMIC DNA]</scope>
    <source>
        <strain evidence="6 7">CCM 8529</strain>
    </source>
</reference>
<evidence type="ECO:0000256" key="2">
    <source>
        <dbReference type="ARBA" id="ARBA00022801"/>
    </source>
</evidence>
<dbReference type="InterPro" id="IPR016195">
    <property type="entry name" value="Pol/histidinol_Pase-like"/>
</dbReference>
<gene>
    <name evidence="6" type="ORF">E2558_09765</name>
</gene>
<dbReference type="Proteomes" id="UP000297459">
    <property type="component" value="Unassembled WGS sequence"/>
</dbReference>
<keyword evidence="2 5" id="KW-0378">Hydrolase</keyword>
<keyword evidence="3 5" id="KW-0904">Protein phosphatase</keyword>
<keyword evidence="7" id="KW-1185">Reference proteome</keyword>
<dbReference type="EMBL" id="SRPJ01000006">
    <property type="protein sequence ID" value="TGN24649.1"/>
    <property type="molecule type" value="Genomic_DNA"/>
</dbReference>
<dbReference type="GO" id="GO:0030145">
    <property type="term" value="F:manganese ion binding"/>
    <property type="evidence" value="ECO:0007669"/>
    <property type="project" value="UniProtKB-UniRule"/>
</dbReference>
<dbReference type="EC" id="3.1.3.48" evidence="5"/>
<evidence type="ECO:0000256" key="5">
    <source>
        <dbReference type="PIRNR" id="PIRNR016557"/>
    </source>
</evidence>
<dbReference type="GO" id="GO:0004725">
    <property type="term" value="F:protein tyrosine phosphatase activity"/>
    <property type="evidence" value="ECO:0007669"/>
    <property type="project" value="UniProtKB-UniRule"/>
</dbReference>
<name>A0A4Z1BI36_9STAP</name>
<proteinExistence type="inferred from homology"/>
<evidence type="ECO:0000313" key="7">
    <source>
        <dbReference type="Proteomes" id="UP000297459"/>
    </source>
</evidence>
<evidence type="ECO:0000256" key="3">
    <source>
        <dbReference type="ARBA" id="ARBA00022912"/>
    </source>
</evidence>
<dbReference type="PIRSF" id="PIRSF016557">
    <property type="entry name" value="Caps_synth_CpsB"/>
    <property type="match status" value="1"/>
</dbReference>
<dbReference type="InterPro" id="IPR016667">
    <property type="entry name" value="Caps_polysacc_synth_CpsB/CapC"/>
</dbReference>
<comment type="caution">
    <text evidence="6">The sequence shown here is derived from an EMBL/GenBank/DDBJ whole genome shotgun (WGS) entry which is preliminary data.</text>
</comment>
<dbReference type="SUPFAM" id="SSF89550">
    <property type="entry name" value="PHP domain-like"/>
    <property type="match status" value="1"/>
</dbReference>
<dbReference type="PANTHER" id="PTHR39181:SF1">
    <property type="entry name" value="TYROSINE-PROTEIN PHOSPHATASE YWQE"/>
    <property type="match status" value="1"/>
</dbReference>
<dbReference type="PANTHER" id="PTHR39181">
    <property type="entry name" value="TYROSINE-PROTEIN PHOSPHATASE YWQE"/>
    <property type="match status" value="1"/>
</dbReference>
<comment type="similarity">
    <text evidence="1 5">Belongs to the metallo-dependent hydrolases superfamily. CpsB/CapC family.</text>
</comment>
<accession>A0A4Z1BI36</accession>
<comment type="catalytic activity">
    <reaction evidence="4 5">
        <text>O-phospho-L-tyrosyl-[protein] + H2O = L-tyrosyl-[protein] + phosphate</text>
        <dbReference type="Rhea" id="RHEA:10684"/>
        <dbReference type="Rhea" id="RHEA-COMP:10136"/>
        <dbReference type="Rhea" id="RHEA-COMP:20101"/>
        <dbReference type="ChEBI" id="CHEBI:15377"/>
        <dbReference type="ChEBI" id="CHEBI:43474"/>
        <dbReference type="ChEBI" id="CHEBI:46858"/>
        <dbReference type="ChEBI" id="CHEBI:61978"/>
        <dbReference type="EC" id="3.1.3.48"/>
    </reaction>
</comment>
<dbReference type="AlphaFoldDB" id="A0A4Z1BI36"/>